<dbReference type="Proteomes" id="UP000286806">
    <property type="component" value="Unassembled WGS sequence"/>
</dbReference>
<feature type="transmembrane region" description="Helical" evidence="10">
    <location>
        <begin position="112"/>
        <end position="139"/>
    </location>
</feature>
<dbReference type="Pfam" id="PF01618">
    <property type="entry name" value="MotA_ExbB"/>
    <property type="match status" value="1"/>
</dbReference>
<evidence type="ECO:0000259" key="11">
    <source>
        <dbReference type="Pfam" id="PF01618"/>
    </source>
</evidence>
<feature type="transmembrane region" description="Helical" evidence="10">
    <location>
        <begin position="15"/>
        <end position="32"/>
    </location>
</feature>
<keyword evidence="4 10" id="KW-0812">Transmembrane</keyword>
<evidence type="ECO:0000256" key="9">
    <source>
        <dbReference type="SAM" id="MobiDB-lite"/>
    </source>
</evidence>
<comment type="similarity">
    <text evidence="8">Belongs to the exbB/tolQ family.</text>
</comment>
<feature type="transmembrane region" description="Helical" evidence="10">
    <location>
        <begin position="159"/>
        <end position="180"/>
    </location>
</feature>
<reference evidence="12 13" key="1">
    <citation type="journal article" date="2019" name="Front. Microbiol.">
        <title>Genomes of Neutrophilic Sulfur-Oxidizing Chemolithoautotrophs Representing 9 Proteobacterial Species From 8 Genera.</title>
        <authorList>
            <person name="Watanabe T."/>
            <person name="Kojima H."/>
            <person name="Umezawa K."/>
            <person name="Hori C."/>
            <person name="Takasuka T.E."/>
            <person name="Kato Y."/>
            <person name="Fukui M."/>
        </authorList>
    </citation>
    <scope>NUCLEOTIDE SEQUENCE [LARGE SCALE GENOMIC DNA]</scope>
    <source>
        <strain evidence="12 13">TTN</strain>
    </source>
</reference>
<dbReference type="GO" id="GO:0005886">
    <property type="term" value="C:plasma membrane"/>
    <property type="evidence" value="ECO:0007669"/>
    <property type="project" value="UniProtKB-SubCell"/>
</dbReference>
<keyword evidence="2 8" id="KW-0813">Transport</keyword>
<protein>
    <submittedName>
        <fullName evidence="12">MotA/TolQ/ExbB proton channel</fullName>
    </submittedName>
</protein>
<feature type="region of interest" description="Disordered" evidence="9">
    <location>
        <begin position="209"/>
        <end position="229"/>
    </location>
</feature>
<evidence type="ECO:0000256" key="10">
    <source>
        <dbReference type="SAM" id="Phobius"/>
    </source>
</evidence>
<keyword evidence="7 10" id="KW-0472">Membrane</keyword>
<dbReference type="AlphaFoldDB" id="A0A401JHE5"/>
<comment type="subcellular location">
    <subcellularLocation>
        <location evidence="1">Cell membrane</location>
        <topology evidence="1">Multi-pass membrane protein</topology>
    </subcellularLocation>
    <subcellularLocation>
        <location evidence="8">Membrane</location>
        <topology evidence="8">Multi-pass membrane protein</topology>
    </subcellularLocation>
</comment>
<evidence type="ECO:0000256" key="5">
    <source>
        <dbReference type="ARBA" id="ARBA00022927"/>
    </source>
</evidence>
<dbReference type="RefSeq" id="WP_124706178.1">
    <property type="nucleotide sequence ID" value="NZ_BGOW01000041.1"/>
</dbReference>
<evidence type="ECO:0000256" key="4">
    <source>
        <dbReference type="ARBA" id="ARBA00022692"/>
    </source>
</evidence>
<accession>A0A401JHE5</accession>
<comment type="caution">
    <text evidence="12">The sequence shown here is derived from an EMBL/GenBank/DDBJ whole genome shotgun (WGS) entry which is preliminary data.</text>
</comment>
<name>A0A401JHE5_9PROT</name>
<gene>
    <name evidence="12" type="ORF">SFMTTN_3259</name>
</gene>
<keyword evidence="3" id="KW-1003">Cell membrane</keyword>
<sequence length="229" mass="25438">MNLDTIQHVADTSGGILYLMAVLLLVALTIALERAWYLRRVLVAGNHVMAQLDSVTRAEMPMLRELSTHCSELPHARVLDAVLKHDLNHHFDRLSDKMEEGIMREAPRVDRYLWVLDTIVTLAPLLGLLGTIIGMFNAFQVLSDPGSAPIKVTGGVAEALLATASGLFIAILGLMFFNGLNNRVRVIMHQLETLKVMLLNRMYPHYHAQPDHQGRAHENGPRAVRVGEA</sequence>
<feature type="domain" description="MotA/TolQ/ExbB proton channel" evidence="11">
    <location>
        <begin position="75"/>
        <end position="192"/>
    </location>
</feature>
<dbReference type="PANTHER" id="PTHR30625:SF15">
    <property type="entry name" value="BIOPOLYMER TRANSPORT PROTEIN EXBB"/>
    <property type="match status" value="1"/>
</dbReference>
<dbReference type="InterPro" id="IPR002898">
    <property type="entry name" value="MotA_ExbB_proton_chnl"/>
</dbReference>
<evidence type="ECO:0000313" key="12">
    <source>
        <dbReference type="EMBL" id="GBL47420.1"/>
    </source>
</evidence>
<keyword evidence="5 8" id="KW-0653">Protein transport</keyword>
<proteinExistence type="inferred from homology"/>
<dbReference type="PANTHER" id="PTHR30625">
    <property type="entry name" value="PROTEIN TOLQ"/>
    <property type="match status" value="1"/>
</dbReference>
<keyword evidence="6 10" id="KW-1133">Transmembrane helix</keyword>
<dbReference type="InterPro" id="IPR050790">
    <property type="entry name" value="ExbB/TolQ_transport"/>
</dbReference>
<dbReference type="GO" id="GO:0017038">
    <property type="term" value="P:protein import"/>
    <property type="evidence" value="ECO:0007669"/>
    <property type="project" value="TreeGrafter"/>
</dbReference>
<evidence type="ECO:0000256" key="6">
    <source>
        <dbReference type="ARBA" id="ARBA00022989"/>
    </source>
</evidence>
<dbReference type="OrthoDB" id="4045at2"/>
<evidence type="ECO:0000313" key="13">
    <source>
        <dbReference type="Proteomes" id="UP000286806"/>
    </source>
</evidence>
<evidence type="ECO:0000256" key="7">
    <source>
        <dbReference type="ARBA" id="ARBA00023136"/>
    </source>
</evidence>
<keyword evidence="13" id="KW-1185">Reference proteome</keyword>
<evidence type="ECO:0000256" key="1">
    <source>
        <dbReference type="ARBA" id="ARBA00004651"/>
    </source>
</evidence>
<evidence type="ECO:0000256" key="2">
    <source>
        <dbReference type="ARBA" id="ARBA00022448"/>
    </source>
</evidence>
<evidence type="ECO:0000256" key="8">
    <source>
        <dbReference type="RuleBase" id="RU004057"/>
    </source>
</evidence>
<organism evidence="12 13">
    <name type="scientific">Sulfuriferula multivorans</name>
    <dbReference type="NCBI Taxonomy" id="1559896"/>
    <lineage>
        <taxon>Bacteria</taxon>
        <taxon>Pseudomonadati</taxon>
        <taxon>Pseudomonadota</taxon>
        <taxon>Betaproteobacteria</taxon>
        <taxon>Nitrosomonadales</taxon>
        <taxon>Sulfuricellaceae</taxon>
        <taxon>Sulfuriferula</taxon>
    </lineage>
</organism>
<evidence type="ECO:0000256" key="3">
    <source>
        <dbReference type="ARBA" id="ARBA00022475"/>
    </source>
</evidence>
<dbReference type="EMBL" id="BGOW01000041">
    <property type="protein sequence ID" value="GBL47420.1"/>
    <property type="molecule type" value="Genomic_DNA"/>
</dbReference>